<proteinExistence type="predicted"/>
<evidence type="ECO:0000313" key="1">
    <source>
        <dbReference type="EMBL" id="KAJ2773228.1"/>
    </source>
</evidence>
<gene>
    <name evidence="1" type="ORF">IWQ57_001401</name>
</gene>
<comment type="caution">
    <text evidence="1">The sequence shown here is derived from an EMBL/GenBank/DDBJ whole genome shotgun (WGS) entry which is preliminary data.</text>
</comment>
<keyword evidence="2" id="KW-1185">Reference proteome</keyword>
<organism evidence="1 2">
    <name type="scientific">Coemansia nantahalensis</name>
    <dbReference type="NCBI Taxonomy" id="2789366"/>
    <lineage>
        <taxon>Eukaryota</taxon>
        <taxon>Fungi</taxon>
        <taxon>Fungi incertae sedis</taxon>
        <taxon>Zoopagomycota</taxon>
        <taxon>Kickxellomycotina</taxon>
        <taxon>Kickxellomycetes</taxon>
        <taxon>Kickxellales</taxon>
        <taxon>Kickxellaceae</taxon>
        <taxon>Coemansia</taxon>
    </lineage>
</organism>
<evidence type="ECO:0000313" key="2">
    <source>
        <dbReference type="Proteomes" id="UP001140234"/>
    </source>
</evidence>
<feature type="non-terminal residue" evidence="1">
    <location>
        <position position="1"/>
    </location>
</feature>
<name>A0ACC1K510_9FUNG</name>
<dbReference type="Proteomes" id="UP001140234">
    <property type="component" value="Unassembled WGS sequence"/>
</dbReference>
<dbReference type="EMBL" id="JANBUJ010000254">
    <property type="protein sequence ID" value="KAJ2773228.1"/>
    <property type="molecule type" value="Genomic_DNA"/>
</dbReference>
<sequence>SEAESEPESDAASDSEAESDAASSDAAESSDSSNEASDSDKASDSDSDEEESEADAKPAAAALGKKDASSDSSDDSSDASSSDDEEAKKDDSMEVDSDSGKRKASSDEEMGSDSESEKEVKKPEGKKQKTEEEEEQQFTIFVGNLPFTATRESLMEVFGEYGTVLGARIATHQDSGKSRGFGYVDFAADAGRAKALAADYVELDGRQLRMEAAESKSRGERPARAAGGGAPSGNEPSKTLFIGNLSFHTTEDSLREAFAECGSVVSARIVTDRETGRPKGFGYIEFESLEASASAMGWNNTDLDGRSIRLDYSAPRANRDGGGGRGGFGGRGGRGGNRGGRGGNRGGRGGRFGDSNRY</sequence>
<protein>
    <submittedName>
        <fullName evidence="1">Uncharacterized protein</fullName>
    </submittedName>
</protein>
<reference evidence="1" key="1">
    <citation type="submission" date="2022-07" db="EMBL/GenBank/DDBJ databases">
        <title>Phylogenomic reconstructions and comparative analyses of Kickxellomycotina fungi.</title>
        <authorList>
            <person name="Reynolds N.K."/>
            <person name="Stajich J.E."/>
            <person name="Barry K."/>
            <person name="Grigoriev I.V."/>
            <person name="Crous P."/>
            <person name="Smith M.E."/>
        </authorList>
    </citation>
    <scope>NUCLEOTIDE SEQUENCE</scope>
    <source>
        <strain evidence="1">CBS 109366</strain>
    </source>
</reference>
<accession>A0ACC1K510</accession>